<name>A0A1R4GLP7_9MICO</name>
<evidence type="ECO:0000259" key="5">
    <source>
        <dbReference type="PROSITE" id="PS50977"/>
    </source>
</evidence>
<evidence type="ECO:0000256" key="1">
    <source>
        <dbReference type="ARBA" id="ARBA00023015"/>
    </source>
</evidence>
<organism evidence="6 7">
    <name type="scientific">Agrococcus casei LMG 22410</name>
    <dbReference type="NCBI Taxonomy" id="1255656"/>
    <lineage>
        <taxon>Bacteria</taxon>
        <taxon>Bacillati</taxon>
        <taxon>Actinomycetota</taxon>
        <taxon>Actinomycetes</taxon>
        <taxon>Micrococcales</taxon>
        <taxon>Microbacteriaceae</taxon>
        <taxon>Agrococcus</taxon>
    </lineage>
</organism>
<dbReference type="GO" id="GO:0003677">
    <property type="term" value="F:DNA binding"/>
    <property type="evidence" value="ECO:0007669"/>
    <property type="project" value="UniProtKB-UniRule"/>
</dbReference>
<dbReference type="PRINTS" id="PR00455">
    <property type="entry name" value="HTHTETR"/>
</dbReference>
<evidence type="ECO:0000256" key="4">
    <source>
        <dbReference type="PROSITE-ProRule" id="PRU00335"/>
    </source>
</evidence>
<gene>
    <name evidence="6" type="ORF">CZ674_13025</name>
</gene>
<proteinExistence type="predicted"/>
<sequence length="196" mass="22291">MSRQRLIDAARHVFAKKGYAEASLREIAEAVGIKTPSIYAHFDGKQALFESVYAEITAEHVSYFAHLAQDSRTLEPLERIRHLLIGVDAFYDERPDAAEFSLRAAVDEQSTELPSLRQIFLDYESSLADAFRSAYREGLETQAIRGPQDEAGFIALVLMLMDGLFLQRAHYSTEVYAQRFEAAWQHLVSLMTEREN</sequence>
<dbReference type="SUPFAM" id="SSF46689">
    <property type="entry name" value="Homeodomain-like"/>
    <property type="match status" value="1"/>
</dbReference>
<keyword evidence="7" id="KW-1185">Reference proteome</keyword>
<dbReference type="PANTHER" id="PTHR47506">
    <property type="entry name" value="TRANSCRIPTIONAL REGULATORY PROTEIN"/>
    <property type="match status" value="1"/>
</dbReference>
<dbReference type="Gene3D" id="1.10.357.10">
    <property type="entry name" value="Tetracycline Repressor, domain 2"/>
    <property type="match status" value="1"/>
</dbReference>
<dbReference type="InterPro" id="IPR009057">
    <property type="entry name" value="Homeodomain-like_sf"/>
</dbReference>
<dbReference type="Pfam" id="PF00440">
    <property type="entry name" value="TetR_N"/>
    <property type="match status" value="1"/>
</dbReference>
<accession>A0A1R4GLP7</accession>
<keyword evidence="2 4" id="KW-0238">DNA-binding</keyword>
<evidence type="ECO:0000256" key="3">
    <source>
        <dbReference type="ARBA" id="ARBA00023163"/>
    </source>
</evidence>
<evidence type="ECO:0000313" key="6">
    <source>
        <dbReference type="EMBL" id="SJM69089.1"/>
    </source>
</evidence>
<evidence type="ECO:0000256" key="2">
    <source>
        <dbReference type="ARBA" id="ARBA00023125"/>
    </source>
</evidence>
<dbReference type="OrthoDB" id="9805134at2"/>
<dbReference type="InterPro" id="IPR001647">
    <property type="entry name" value="HTH_TetR"/>
</dbReference>
<dbReference type="EMBL" id="FUHU01000046">
    <property type="protein sequence ID" value="SJM69089.1"/>
    <property type="molecule type" value="Genomic_DNA"/>
</dbReference>
<dbReference type="RefSeq" id="WP_086992977.1">
    <property type="nucleotide sequence ID" value="NZ_FUHU01000046.1"/>
</dbReference>
<reference evidence="6 7" key="1">
    <citation type="submission" date="2017-02" db="EMBL/GenBank/DDBJ databases">
        <authorList>
            <person name="Peterson S.W."/>
        </authorList>
    </citation>
    <scope>NUCLEOTIDE SEQUENCE [LARGE SCALE GENOMIC DNA]</scope>
    <source>
        <strain evidence="6 7">LMG 22410</strain>
    </source>
</reference>
<dbReference type="GeneID" id="303174133"/>
<feature type="DNA-binding region" description="H-T-H motif" evidence="4">
    <location>
        <begin position="23"/>
        <end position="42"/>
    </location>
</feature>
<keyword evidence="3" id="KW-0804">Transcription</keyword>
<dbReference type="SUPFAM" id="SSF48498">
    <property type="entry name" value="Tetracyclin repressor-like, C-terminal domain"/>
    <property type="match status" value="1"/>
</dbReference>
<keyword evidence="1" id="KW-0805">Transcription regulation</keyword>
<dbReference type="InterPro" id="IPR036271">
    <property type="entry name" value="Tet_transcr_reg_TetR-rel_C_sf"/>
</dbReference>
<dbReference type="AlphaFoldDB" id="A0A1R4GLP7"/>
<dbReference type="PROSITE" id="PS50977">
    <property type="entry name" value="HTH_TETR_2"/>
    <property type="match status" value="1"/>
</dbReference>
<dbReference type="PANTHER" id="PTHR47506:SF3">
    <property type="entry name" value="HTH-TYPE TRANSCRIPTIONAL REGULATOR LMRA"/>
    <property type="match status" value="1"/>
</dbReference>
<dbReference type="Proteomes" id="UP000195787">
    <property type="component" value="Unassembled WGS sequence"/>
</dbReference>
<feature type="domain" description="HTH tetR-type" evidence="5">
    <location>
        <begin position="1"/>
        <end position="60"/>
    </location>
</feature>
<dbReference type="Gene3D" id="1.10.10.60">
    <property type="entry name" value="Homeodomain-like"/>
    <property type="match status" value="1"/>
</dbReference>
<protein>
    <submittedName>
        <fullName evidence="6">Transcriptional regulator, TetR family</fullName>
    </submittedName>
</protein>
<evidence type="ECO:0000313" key="7">
    <source>
        <dbReference type="Proteomes" id="UP000195787"/>
    </source>
</evidence>